<proteinExistence type="predicted"/>
<feature type="compositionally biased region" description="Basic and acidic residues" evidence="1">
    <location>
        <begin position="40"/>
        <end position="64"/>
    </location>
</feature>
<feature type="region of interest" description="Disordered" evidence="1">
    <location>
        <begin position="158"/>
        <end position="196"/>
    </location>
</feature>
<accession>A0A2U3DQZ5</accession>
<evidence type="ECO:0000256" key="1">
    <source>
        <dbReference type="SAM" id="MobiDB-lite"/>
    </source>
</evidence>
<sequence length="456" mass="50877">MCETLDASIGLTQGVKTLGGWDIENTSRRLDLSTLQSSLHTDRCPARPSEDDRLFSQQTHDRRPSLYPSGSVMQQFLMDISVDSATLGQLEKYAVVGRRNRANGLRAWVQKLEASQEHSDEDIIDNDSQLPGLQHRSGARNTVIGSNGLDALKTQQIETHRGASYDQRSTKERSVPRTERPLRRRSGRHDLHNSFNKEDTYDQDQWIDTQMLAGSSLENIAQRYADKYNCPAPTAHCLAMRVWRMERRRDKTSNETTGDAHRQGNSDTADAANLRGIPRPRRLPQQTSLSPFKSFYFTIGSPRGFKFLPSSIYSRSWMIIGTPGPVTATTDKSFLILQGLMLFPMEYSVDSGFMMDPNGQHSVYRGVRRMAVCPMRDLQESVLLFTTRPAEGLANRPFTVDGHFSDYHHGLYVVFTVTSVTFPPSVVGFWAGKEGAGGEAPGVLEPSLIAACPSTG</sequence>
<protein>
    <submittedName>
        <fullName evidence="2">Uncharacterized protein</fullName>
    </submittedName>
</protein>
<evidence type="ECO:0000313" key="2">
    <source>
        <dbReference type="EMBL" id="PWI64672.1"/>
    </source>
</evidence>
<gene>
    <name evidence="2" type="ORF">PCL_08681</name>
</gene>
<feature type="region of interest" description="Disordered" evidence="1">
    <location>
        <begin position="249"/>
        <end position="283"/>
    </location>
</feature>
<dbReference type="EMBL" id="LCWV01000049">
    <property type="protein sequence ID" value="PWI64672.1"/>
    <property type="molecule type" value="Genomic_DNA"/>
</dbReference>
<feature type="compositionally biased region" description="Basic and acidic residues" evidence="1">
    <location>
        <begin position="158"/>
        <end position="181"/>
    </location>
</feature>
<comment type="caution">
    <text evidence="2">The sequence shown here is derived from an EMBL/GenBank/DDBJ whole genome shotgun (WGS) entry which is preliminary data.</text>
</comment>
<name>A0A2U3DQZ5_PURLI</name>
<dbReference type="Proteomes" id="UP000245956">
    <property type="component" value="Unassembled WGS sequence"/>
</dbReference>
<dbReference type="AlphaFoldDB" id="A0A2U3DQZ5"/>
<organism evidence="2 3">
    <name type="scientific">Purpureocillium lilacinum</name>
    <name type="common">Paecilomyces lilacinus</name>
    <dbReference type="NCBI Taxonomy" id="33203"/>
    <lineage>
        <taxon>Eukaryota</taxon>
        <taxon>Fungi</taxon>
        <taxon>Dikarya</taxon>
        <taxon>Ascomycota</taxon>
        <taxon>Pezizomycotina</taxon>
        <taxon>Sordariomycetes</taxon>
        <taxon>Hypocreomycetidae</taxon>
        <taxon>Hypocreales</taxon>
        <taxon>Ophiocordycipitaceae</taxon>
        <taxon>Purpureocillium</taxon>
    </lineage>
</organism>
<feature type="compositionally biased region" description="Basic and acidic residues" evidence="1">
    <location>
        <begin position="249"/>
        <end position="264"/>
    </location>
</feature>
<feature type="region of interest" description="Disordered" evidence="1">
    <location>
        <begin position="40"/>
        <end position="65"/>
    </location>
</feature>
<evidence type="ECO:0000313" key="3">
    <source>
        <dbReference type="Proteomes" id="UP000245956"/>
    </source>
</evidence>
<reference evidence="2 3" key="1">
    <citation type="journal article" date="2016" name="Front. Microbiol.">
        <title>Genome and transcriptome sequences reveal the specific parasitism of the nematophagous Purpureocillium lilacinum 36-1.</title>
        <authorList>
            <person name="Xie J."/>
            <person name="Li S."/>
            <person name="Mo C."/>
            <person name="Xiao X."/>
            <person name="Peng D."/>
            <person name="Wang G."/>
            <person name="Xiao Y."/>
        </authorList>
    </citation>
    <scope>NUCLEOTIDE SEQUENCE [LARGE SCALE GENOMIC DNA]</scope>
    <source>
        <strain evidence="2 3">36-1</strain>
    </source>
</reference>